<proteinExistence type="predicted"/>
<dbReference type="PANTHER" id="PTHR34485:SF2">
    <property type="entry name" value="PROLINE RICH, LACRIMAL 1"/>
    <property type="match status" value="1"/>
</dbReference>
<organism evidence="1">
    <name type="scientific">Amphimedon queenslandica</name>
    <name type="common">Sponge</name>
    <dbReference type="NCBI Taxonomy" id="400682"/>
    <lineage>
        <taxon>Eukaryota</taxon>
        <taxon>Metazoa</taxon>
        <taxon>Porifera</taxon>
        <taxon>Demospongiae</taxon>
        <taxon>Heteroscleromorpha</taxon>
        <taxon>Haplosclerida</taxon>
        <taxon>Niphatidae</taxon>
        <taxon>Amphimedon</taxon>
    </lineage>
</organism>
<protein>
    <submittedName>
        <fullName evidence="1">Uncharacterized protein</fullName>
    </submittedName>
</protein>
<dbReference type="InParanoid" id="A0A1X7TER1"/>
<reference evidence="1" key="1">
    <citation type="submission" date="2017-05" db="UniProtKB">
        <authorList>
            <consortium name="EnsemblMetazoa"/>
        </authorList>
    </citation>
    <scope>IDENTIFICATION</scope>
</reference>
<evidence type="ECO:0000313" key="1">
    <source>
        <dbReference type="EnsemblMetazoa" id="Aqu2.1.12985_001"/>
    </source>
</evidence>
<dbReference type="EnsemblMetazoa" id="Aqu2.1.12985_001">
    <property type="protein sequence ID" value="Aqu2.1.12985_001"/>
    <property type="gene ID" value="Aqu2.1.12985"/>
</dbReference>
<name>A0A1X7TER1_AMPQE</name>
<sequence length="194" mass="22107">MIGKQGCVTLHYDCTGCAERCVTFESCHWMKDEFGCFSNGFIKSARINFSAIVKSVGCDQQAFIDRLSSLAKYHAKNLHQWDSGKCVFHDFTVCDCGNCKKTDIACHGKPYKTKNISSRPFHSLAYEIACEAVIAKVKQIIHEELGGCHTSIFESSHDVLLQFRTKNLNLHMLHYCFHFTWAYYISNSLLSRIE</sequence>
<accession>A0A1X7TER1</accession>
<dbReference type="AlphaFoldDB" id="A0A1X7TER1"/>
<dbReference type="PANTHER" id="PTHR34485">
    <property type="entry name" value="PROLINE-RICH, LACRIMAL 1"/>
    <property type="match status" value="1"/>
</dbReference>
<dbReference type="STRING" id="400682.A0A1X7TER1"/>